<dbReference type="EMBL" id="BARS01004908">
    <property type="protein sequence ID" value="GAF84661.1"/>
    <property type="molecule type" value="Genomic_DNA"/>
</dbReference>
<accession>X0TBG6</accession>
<organism evidence="1">
    <name type="scientific">marine sediment metagenome</name>
    <dbReference type="NCBI Taxonomy" id="412755"/>
    <lineage>
        <taxon>unclassified sequences</taxon>
        <taxon>metagenomes</taxon>
        <taxon>ecological metagenomes</taxon>
    </lineage>
</organism>
<sequence length="347" mass="38790">PYDADDLTNTAVNDYRYKVWTNYEDVVADLGDDDPNNPLVMIAKVALRYFNLPSIATVQIRTSSVSNFGAALDLIKYRDVQTVVPMTTNAAVRTLYTTHVTERSLPTNGRRRMAWFGAESGTVVGTEDDATSLRGIAASLANELCVFVNATRAKYYYNDPVTNEELYTIVEGDFIAAVLAAYRDSFIYPSATLLGKTIPGIELYDEDYDNYYSEYQLKLCGGSSVFIVESVGGVMRVVDDLTTDNSTIERNNINIIIAKHYIARDVSIQMNRTFKGRLILDRSNYAGTVQAYLALMFKTYKKASIIESIGTLTATVSTERRDTVIIFYSYSAVYTHKYTEGTYTLVV</sequence>
<reference evidence="1" key="1">
    <citation type="journal article" date="2014" name="Front. Microbiol.">
        <title>High frequency of phylogenetically diverse reductive dehalogenase-homologous genes in deep subseafloor sedimentary metagenomes.</title>
        <authorList>
            <person name="Kawai M."/>
            <person name="Futagami T."/>
            <person name="Toyoda A."/>
            <person name="Takaki Y."/>
            <person name="Nishi S."/>
            <person name="Hori S."/>
            <person name="Arai W."/>
            <person name="Tsubouchi T."/>
            <person name="Morono Y."/>
            <person name="Uchiyama I."/>
            <person name="Ito T."/>
            <person name="Fujiyama A."/>
            <person name="Inagaki F."/>
            <person name="Takami H."/>
        </authorList>
    </citation>
    <scope>NUCLEOTIDE SEQUENCE</scope>
    <source>
        <strain evidence="1">Expedition CK06-06</strain>
    </source>
</reference>
<name>X0TBG6_9ZZZZ</name>
<evidence type="ECO:0000313" key="1">
    <source>
        <dbReference type="EMBL" id="GAF84661.1"/>
    </source>
</evidence>
<proteinExistence type="predicted"/>
<dbReference type="AlphaFoldDB" id="X0TBG6"/>
<feature type="non-terminal residue" evidence="1">
    <location>
        <position position="1"/>
    </location>
</feature>
<protein>
    <submittedName>
        <fullName evidence="1">Uncharacterized protein</fullName>
    </submittedName>
</protein>
<comment type="caution">
    <text evidence="1">The sequence shown here is derived from an EMBL/GenBank/DDBJ whole genome shotgun (WGS) entry which is preliminary data.</text>
</comment>
<gene>
    <name evidence="1" type="ORF">S01H1_09604</name>
</gene>